<keyword evidence="1" id="KW-0812">Transmembrane</keyword>
<evidence type="ECO:0000256" key="1">
    <source>
        <dbReference type="SAM" id="Phobius"/>
    </source>
</evidence>
<name>A0A6C0BLL2_9ZZZZ</name>
<feature type="transmembrane region" description="Helical" evidence="1">
    <location>
        <begin position="34"/>
        <end position="51"/>
    </location>
</feature>
<evidence type="ECO:0000313" key="2">
    <source>
        <dbReference type="EMBL" id="QHS92193.1"/>
    </source>
</evidence>
<keyword evidence="1" id="KW-1133">Transmembrane helix</keyword>
<dbReference type="Pfam" id="PF11820">
    <property type="entry name" value="DUF3339"/>
    <property type="match status" value="1"/>
</dbReference>
<dbReference type="InterPro" id="IPR021775">
    <property type="entry name" value="DUF3339"/>
</dbReference>
<organism evidence="2">
    <name type="scientific">viral metagenome</name>
    <dbReference type="NCBI Taxonomy" id="1070528"/>
    <lineage>
        <taxon>unclassified sequences</taxon>
        <taxon>metagenomes</taxon>
        <taxon>organismal metagenomes</taxon>
    </lineage>
</organism>
<reference evidence="2" key="1">
    <citation type="journal article" date="2020" name="Nature">
        <title>Giant virus diversity and host interactions through global metagenomics.</title>
        <authorList>
            <person name="Schulz F."/>
            <person name="Roux S."/>
            <person name="Paez-Espino D."/>
            <person name="Jungbluth S."/>
            <person name="Walsh D.A."/>
            <person name="Denef V.J."/>
            <person name="McMahon K.D."/>
            <person name="Konstantinidis K.T."/>
            <person name="Eloe-Fadrosh E.A."/>
            <person name="Kyrpides N.C."/>
            <person name="Woyke T."/>
        </authorList>
    </citation>
    <scope>NUCLEOTIDE SEQUENCE</scope>
    <source>
        <strain evidence="2">GVMAG-M-3300013285-6</strain>
    </source>
</reference>
<dbReference type="AlphaFoldDB" id="A0A6C0BLL2"/>
<accession>A0A6C0BLL2</accession>
<protein>
    <submittedName>
        <fullName evidence="2">Uncharacterized protein</fullName>
    </submittedName>
</protein>
<sequence>MYFLATLLFVLLSPGLLLTLPAVGKSVFASGKTSTVAILVHALVFYLVLNFKEYIPILNMVEGFQMDVQTATMAVSKAETDLAKAKADLMAATAAKTAAKTAASAPSMPPAGMPPTV</sequence>
<dbReference type="EMBL" id="MN739172">
    <property type="protein sequence ID" value="QHS92193.1"/>
    <property type="molecule type" value="Genomic_DNA"/>
</dbReference>
<keyword evidence="1" id="KW-0472">Membrane</keyword>
<proteinExistence type="predicted"/>